<dbReference type="AlphaFoldDB" id="A0A2H5QF05"/>
<keyword evidence="2" id="KW-1185">Reference proteome</keyword>
<proteinExistence type="predicted"/>
<name>A0A2H5QF05_CITUN</name>
<organism evidence="1 2">
    <name type="scientific">Citrus unshiu</name>
    <name type="common">Satsuma mandarin</name>
    <name type="synonym">Citrus nobilis var. unshiu</name>
    <dbReference type="NCBI Taxonomy" id="55188"/>
    <lineage>
        <taxon>Eukaryota</taxon>
        <taxon>Viridiplantae</taxon>
        <taxon>Streptophyta</taxon>
        <taxon>Embryophyta</taxon>
        <taxon>Tracheophyta</taxon>
        <taxon>Spermatophyta</taxon>
        <taxon>Magnoliopsida</taxon>
        <taxon>eudicotyledons</taxon>
        <taxon>Gunneridae</taxon>
        <taxon>Pentapetalae</taxon>
        <taxon>rosids</taxon>
        <taxon>malvids</taxon>
        <taxon>Sapindales</taxon>
        <taxon>Rutaceae</taxon>
        <taxon>Aurantioideae</taxon>
        <taxon>Citrus</taxon>
    </lineage>
</organism>
<evidence type="ECO:0000313" key="1">
    <source>
        <dbReference type="EMBL" id="GAY62815.1"/>
    </source>
</evidence>
<sequence>LSRNFFFNCTELYCKSVISPLNLSSLICDPFLSQSLPPVSRDSFLSPHLISLTLSSTLLHGEALFVSSLISITHLIFHSVAASKKG</sequence>
<dbReference type="Proteomes" id="UP000236630">
    <property type="component" value="Unassembled WGS sequence"/>
</dbReference>
<accession>A0A2H5QF05</accession>
<reference evidence="1 2" key="1">
    <citation type="journal article" date="2017" name="Front. Genet.">
        <title>Draft sequencing of the heterozygous diploid genome of Satsuma (Citrus unshiu Marc.) using a hybrid assembly approach.</title>
        <authorList>
            <person name="Shimizu T."/>
            <person name="Tanizawa Y."/>
            <person name="Mochizuki T."/>
            <person name="Nagasaki H."/>
            <person name="Yoshioka T."/>
            <person name="Toyoda A."/>
            <person name="Fujiyama A."/>
            <person name="Kaminuma E."/>
            <person name="Nakamura Y."/>
        </authorList>
    </citation>
    <scope>NUCLEOTIDE SEQUENCE [LARGE SCALE GENOMIC DNA]</scope>
    <source>
        <strain evidence="2">cv. Miyagawa wase</strain>
    </source>
</reference>
<comment type="caution">
    <text evidence="1">The sequence shown here is derived from an EMBL/GenBank/DDBJ whole genome shotgun (WGS) entry which is preliminary data.</text>
</comment>
<feature type="non-terminal residue" evidence="1">
    <location>
        <position position="1"/>
    </location>
</feature>
<protein>
    <submittedName>
        <fullName evidence="1">Uncharacterized protein</fullName>
    </submittedName>
</protein>
<dbReference type="EMBL" id="BDQV01000323">
    <property type="protein sequence ID" value="GAY62815.1"/>
    <property type="molecule type" value="Genomic_DNA"/>
</dbReference>
<gene>
    <name evidence="1" type="ORF">CUMW_220800</name>
</gene>
<evidence type="ECO:0000313" key="2">
    <source>
        <dbReference type="Proteomes" id="UP000236630"/>
    </source>
</evidence>